<reference evidence="1" key="1">
    <citation type="submission" date="2014-05" db="EMBL/GenBank/DDBJ databases">
        <authorList>
            <person name="Chronopoulou M."/>
        </authorList>
    </citation>
    <scope>NUCLEOTIDE SEQUENCE</scope>
    <source>
        <tissue evidence="1">Whole organism</tissue>
    </source>
</reference>
<dbReference type="EMBL" id="HACA01016518">
    <property type="protein sequence ID" value="CDW33879.1"/>
    <property type="molecule type" value="Transcribed_RNA"/>
</dbReference>
<proteinExistence type="predicted"/>
<sequence>MIIKNLINKYEDNSAMVPLTKLDYKILRKLFYQVVEAITPVGVEPVASLLDGYTAKQKIIYSRAM</sequence>
<protein>
    <submittedName>
        <fullName evidence="1">Uncharacterized protein</fullName>
    </submittedName>
</protein>
<accession>A0A0K2U6K1</accession>
<dbReference type="AlphaFoldDB" id="A0A0K2U6K1"/>
<name>A0A0K2U6K1_LEPSM</name>
<organism evidence="1">
    <name type="scientific">Lepeophtheirus salmonis</name>
    <name type="common">Salmon louse</name>
    <name type="synonym">Caligus salmonis</name>
    <dbReference type="NCBI Taxonomy" id="72036"/>
    <lineage>
        <taxon>Eukaryota</taxon>
        <taxon>Metazoa</taxon>
        <taxon>Ecdysozoa</taxon>
        <taxon>Arthropoda</taxon>
        <taxon>Crustacea</taxon>
        <taxon>Multicrustacea</taxon>
        <taxon>Hexanauplia</taxon>
        <taxon>Copepoda</taxon>
        <taxon>Siphonostomatoida</taxon>
        <taxon>Caligidae</taxon>
        <taxon>Lepeophtheirus</taxon>
    </lineage>
</organism>
<evidence type="ECO:0000313" key="1">
    <source>
        <dbReference type="EMBL" id="CDW33879.1"/>
    </source>
</evidence>